<dbReference type="EMBL" id="JAPHNI010000345">
    <property type="protein sequence ID" value="KAJ8112172.1"/>
    <property type="molecule type" value="Genomic_DNA"/>
</dbReference>
<keyword evidence="2" id="KW-1185">Reference proteome</keyword>
<evidence type="ECO:0000313" key="1">
    <source>
        <dbReference type="EMBL" id="KAJ8112172.1"/>
    </source>
</evidence>
<dbReference type="Proteomes" id="UP001153331">
    <property type="component" value="Unassembled WGS sequence"/>
</dbReference>
<evidence type="ECO:0000313" key="2">
    <source>
        <dbReference type="Proteomes" id="UP001153331"/>
    </source>
</evidence>
<gene>
    <name evidence="1" type="ORF">OPT61_g5401</name>
</gene>
<proteinExistence type="predicted"/>
<name>A0ACC2IAJ9_9PLEO</name>
<organism evidence="1 2">
    <name type="scientific">Boeremia exigua</name>
    <dbReference type="NCBI Taxonomy" id="749465"/>
    <lineage>
        <taxon>Eukaryota</taxon>
        <taxon>Fungi</taxon>
        <taxon>Dikarya</taxon>
        <taxon>Ascomycota</taxon>
        <taxon>Pezizomycotina</taxon>
        <taxon>Dothideomycetes</taxon>
        <taxon>Pleosporomycetidae</taxon>
        <taxon>Pleosporales</taxon>
        <taxon>Pleosporineae</taxon>
        <taxon>Didymellaceae</taxon>
        <taxon>Boeremia</taxon>
    </lineage>
</organism>
<reference evidence="1" key="1">
    <citation type="submission" date="2022-11" db="EMBL/GenBank/DDBJ databases">
        <title>Genome Sequence of Boeremia exigua.</title>
        <authorList>
            <person name="Buettner E."/>
        </authorList>
    </citation>
    <scope>NUCLEOTIDE SEQUENCE</scope>
    <source>
        <strain evidence="1">CU02</strain>
    </source>
</reference>
<comment type="caution">
    <text evidence="1">The sequence shown here is derived from an EMBL/GenBank/DDBJ whole genome shotgun (WGS) entry which is preliminary data.</text>
</comment>
<sequence length="655" mass="71672">MADIVNVPAYSSNKAGLYLIPVCTLGAVALVLVAARIYTRWKRTARLYLDDWLIIAAEMLSVTDTAIAVAAVTHGWGKPIFMFTPQALKQTLRLQFVLQVVWIVTLCLVRVSVACSLLRFGTERLWRIPLYFIIGLQVLISSSYIVIQFGQCTPVSANWETVPDVRCWDIAPIVNYGWAIAAVYIIMDLVLSLMPIRLVRTLHRSTTEKVLICVLMSLGLLATAVACAKMTTFNDFGKGDAMQATIKPSMLARLEEIVGIIACSLTCLKSPVETALKRMGVIRQHELATPSFVNALSLPGFSEQRDDSGYGVSGKGSVTVGHGGATPGSSTRNITPPHGHLRVTTNNEPLLQAVMKNKKGALGGKKGDVFNEVQHGVVQRLLNQLQIMSPACRLNIHRRESFLFTMPIWDPFVPAERVIQRGLTHLPTWISHWLGYRGTPVPPSRTWAVCLWGFIGAWGGVASIIAVFGHSNYFHNIHLVPPIVASFGASAILCYGAIDVPLAQPRSLIFGHFFSGLVGVIMATIFQFNLHDDPYPRLQWLAASLATAFALVVMHLTKTTHPPAGATALIPCVDPHIWALRWYYLPVLLLSSMIVLASACLVNNLQRQYPKFWVAQLPPPPSSPPAPAPKPAVEDKATEKSSDGDTLGDLERGSL</sequence>
<accession>A0ACC2IAJ9</accession>
<protein>
    <submittedName>
        <fullName evidence="1">Uncharacterized protein</fullName>
    </submittedName>
</protein>